<dbReference type="OrthoDB" id="4328194at2"/>
<name>A0A1B1AVE4_9ACTN</name>
<sequence length="68" mass="6934">MAAGGVAAWLLLGSDGHAGMCDDLLGDKRLHSALGGGYRSGMSCSELGAVVEKATVDAEPHRHSLQQA</sequence>
<dbReference type="KEGG" id="sgs:AVL59_13815"/>
<dbReference type="Proteomes" id="UP001519309">
    <property type="component" value="Unassembled WGS sequence"/>
</dbReference>
<dbReference type="EMBL" id="JAGGLP010000008">
    <property type="protein sequence ID" value="MBP2051322.1"/>
    <property type="molecule type" value="Genomic_DNA"/>
</dbReference>
<protein>
    <submittedName>
        <fullName evidence="1">Uncharacterized protein</fullName>
    </submittedName>
</protein>
<gene>
    <name evidence="1" type="ORF">AVL59_13815</name>
    <name evidence="2" type="ORF">J2Z21_004293</name>
</gene>
<reference evidence="1 3" key="1">
    <citation type="submission" date="2016-06" db="EMBL/GenBank/DDBJ databases">
        <title>Complete genome sequence of Streptomyces griseochromogenes ATCC 14511, the Blasticidin S producer.</title>
        <authorList>
            <person name="Wu L."/>
        </authorList>
    </citation>
    <scope>NUCLEOTIDE SEQUENCE [LARGE SCALE GENOMIC DNA]</scope>
    <source>
        <strain evidence="1 3">ATCC 14511</strain>
    </source>
</reference>
<dbReference type="AlphaFoldDB" id="A0A1B1AVE4"/>
<dbReference type="RefSeq" id="WP_067303482.1">
    <property type="nucleotide sequence ID" value="NZ_CP016279.1"/>
</dbReference>
<dbReference type="Proteomes" id="UP000092659">
    <property type="component" value="Chromosome"/>
</dbReference>
<evidence type="ECO:0000313" key="3">
    <source>
        <dbReference type="Proteomes" id="UP000092659"/>
    </source>
</evidence>
<dbReference type="EMBL" id="CP016279">
    <property type="protein sequence ID" value="ANP50554.1"/>
    <property type="molecule type" value="Genomic_DNA"/>
</dbReference>
<evidence type="ECO:0000313" key="4">
    <source>
        <dbReference type="Proteomes" id="UP001519309"/>
    </source>
</evidence>
<evidence type="ECO:0000313" key="2">
    <source>
        <dbReference type="EMBL" id="MBP2051322.1"/>
    </source>
</evidence>
<reference evidence="2 4" key="2">
    <citation type="submission" date="2021-03" db="EMBL/GenBank/DDBJ databases">
        <title>Genomic Encyclopedia of Type Strains, Phase IV (KMG-IV): sequencing the most valuable type-strain genomes for metagenomic binning, comparative biology and taxonomic classification.</title>
        <authorList>
            <person name="Goeker M."/>
        </authorList>
    </citation>
    <scope>NUCLEOTIDE SEQUENCE [LARGE SCALE GENOMIC DNA]</scope>
    <source>
        <strain evidence="2 4">DSM 40499</strain>
    </source>
</reference>
<keyword evidence="4" id="KW-1185">Reference proteome</keyword>
<dbReference type="STRING" id="68214.AVL59_13815"/>
<proteinExistence type="predicted"/>
<evidence type="ECO:0000313" key="1">
    <source>
        <dbReference type="EMBL" id="ANP50554.1"/>
    </source>
</evidence>
<organism evidence="1 3">
    <name type="scientific">Streptomyces griseochromogenes</name>
    <dbReference type="NCBI Taxonomy" id="68214"/>
    <lineage>
        <taxon>Bacteria</taxon>
        <taxon>Bacillati</taxon>
        <taxon>Actinomycetota</taxon>
        <taxon>Actinomycetes</taxon>
        <taxon>Kitasatosporales</taxon>
        <taxon>Streptomycetaceae</taxon>
        <taxon>Streptomyces</taxon>
    </lineage>
</organism>
<accession>A0A1B1AVE4</accession>